<dbReference type="SUPFAM" id="SSF101936">
    <property type="entry name" value="DNA-binding pseudobarrel domain"/>
    <property type="match status" value="1"/>
</dbReference>
<feature type="region of interest" description="Disordered" evidence="9">
    <location>
        <begin position="1"/>
        <end position="40"/>
    </location>
</feature>
<organism evidence="12 13">
    <name type="scientific">Taxus chinensis</name>
    <name type="common">Chinese yew</name>
    <name type="synonym">Taxus wallichiana var. chinensis</name>
    <dbReference type="NCBI Taxonomy" id="29808"/>
    <lineage>
        <taxon>Eukaryota</taxon>
        <taxon>Viridiplantae</taxon>
        <taxon>Streptophyta</taxon>
        <taxon>Embryophyta</taxon>
        <taxon>Tracheophyta</taxon>
        <taxon>Spermatophyta</taxon>
        <taxon>Pinopsida</taxon>
        <taxon>Pinidae</taxon>
        <taxon>Conifers II</taxon>
        <taxon>Cupressales</taxon>
        <taxon>Taxaceae</taxon>
        <taxon>Taxus</taxon>
    </lineage>
</organism>
<comment type="function">
    <text evidence="8">Auxin response factors (ARFs) are transcriptional factors that bind specifically to the DNA sequence 5'-TGTCTC-3' found in the auxin-responsive promoter elements (AuxREs).</text>
</comment>
<keyword evidence="13" id="KW-1185">Reference proteome</keyword>
<dbReference type="Pfam" id="PF06507">
    <property type="entry name" value="ARF_AD"/>
    <property type="match status" value="1"/>
</dbReference>
<dbReference type="InterPro" id="IPR010525">
    <property type="entry name" value="ARF_dom"/>
</dbReference>
<gene>
    <name evidence="12" type="ORF">KI387_023796</name>
</gene>
<dbReference type="GO" id="GO:0006355">
    <property type="term" value="P:regulation of DNA-templated transcription"/>
    <property type="evidence" value="ECO:0007669"/>
    <property type="project" value="InterPro"/>
</dbReference>
<evidence type="ECO:0000256" key="4">
    <source>
        <dbReference type="ARBA" id="ARBA00023125"/>
    </source>
</evidence>
<protein>
    <recommendedName>
        <fullName evidence="8">Auxin response factor</fullName>
    </recommendedName>
</protein>
<dbReference type="InterPro" id="IPR015300">
    <property type="entry name" value="DNA-bd_pseudobarrel_sf"/>
</dbReference>
<evidence type="ECO:0000256" key="1">
    <source>
        <dbReference type="ARBA" id="ARBA00004123"/>
    </source>
</evidence>
<comment type="similarity">
    <text evidence="2 8">Belongs to the ARF family.</text>
</comment>
<dbReference type="PROSITE" id="PS51745">
    <property type="entry name" value="PB1"/>
    <property type="match status" value="1"/>
</dbReference>
<accession>A0AA38L7T4</accession>
<dbReference type="GO" id="GO:0009734">
    <property type="term" value="P:auxin-activated signaling pathway"/>
    <property type="evidence" value="ECO:0007669"/>
    <property type="project" value="UniProtKB-KW"/>
</dbReference>
<keyword evidence="4 8" id="KW-0238">DNA-binding</keyword>
<feature type="compositionally biased region" description="Polar residues" evidence="9">
    <location>
        <begin position="1"/>
        <end position="14"/>
    </location>
</feature>
<dbReference type="CDD" id="cd10017">
    <property type="entry name" value="B3_DNA"/>
    <property type="match status" value="1"/>
</dbReference>
<dbReference type="GO" id="GO:0005634">
    <property type="term" value="C:nucleus"/>
    <property type="evidence" value="ECO:0007669"/>
    <property type="project" value="UniProtKB-SubCell"/>
</dbReference>
<dbReference type="PANTHER" id="PTHR31384">
    <property type="entry name" value="AUXIN RESPONSE FACTOR 4-RELATED"/>
    <property type="match status" value="1"/>
</dbReference>
<dbReference type="Gene3D" id="2.30.30.1040">
    <property type="match status" value="1"/>
</dbReference>
<dbReference type="FunFam" id="2.40.330.10:FF:000001">
    <property type="entry name" value="Auxin response factor"/>
    <property type="match status" value="1"/>
</dbReference>
<dbReference type="AlphaFoldDB" id="A0AA38L7T4"/>
<dbReference type="Pfam" id="PF02362">
    <property type="entry name" value="B3"/>
    <property type="match status" value="1"/>
</dbReference>
<evidence type="ECO:0000256" key="6">
    <source>
        <dbReference type="ARBA" id="ARBA00023242"/>
    </source>
</evidence>
<name>A0AA38L7T4_TAXCH</name>
<reference evidence="12 13" key="1">
    <citation type="journal article" date="2021" name="Nat. Plants">
        <title>The Taxus genome provides insights into paclitaxel biosynthesis.</title>
        <authorList>
            <person name="Xiong X."/>
            <person name="Gou J."/>
            <person name="Liao Q."/>
            <person name="Li Y."/>
            <person name="Zhou Q."/>
            <person name="Bi G."/>
            <person name="Li C."/>
            <person name="Du R."/>
            <person name="Wang X."/>
            <person name="Sun T."/>
            <person name="Guo L."/>
            <person name="Liang H."/>
            <person name="Lu P."/>
            <person name="Wu Y."/>
            <person name="Zhang Z."/>
            <person name="Ro D.K."/>
            <person name="Shang Y."/>
            <person name="Huang S."/>
            <person name="Yan J."/>
        </authorList>
    </citation>
    <scope>NUCLEOTIDE SEQUENCE [LARGE SCALE GENOMIC DNA]</scope>
    <source>
        <strain evidence="12">Ta-2019</strain>
    </source>
</reference>
<feature type="non-terminal residue" evidence="12">
    <location>
        <position position="826"/>
    </location>
</feature>
<keyword evidence="7 8" id="KW-0927">Auxin signaling pathway</keyword>
<feature type="non-terminal residue" evidence="12">
    <location>
        <position position="1"/>
    </location>
</feature>
<comment type="caution">
    <text evidence="12">The sequence shown here is derived from an EMBL/GenBank/DDBJ whole genome shotgun (WGS) entry which is preliminary data.</text>
</comment>
<dbReference type="SMART" id="SM01019">
    <property type="entry name" value="B3"/>
    <property type="match status" value="1"/>
</dbReference>
<evidence type="ECO:0000259" key="11">
    <source>
        <dbReference type="PROSITE" id="PS51745"/>
    </source>
</evidence>
<dbReference type="PANTHER" id="PTHR31384:SF1">
    <property type="entry name" value="AUXIN RESPONSE FACTOR 9"/>
    <property type="match status" value="1"/>
</dbReference>
<evidence type="ECO:0000256" key="8">
    <source>
        <dbReference type="RuleBase" id="RU004561"/>
    </source>
</evidence>
<dbReference type="Gene3D" id="2.40.330.10">
    <property type="entry name" value="DNA-binding pseudobarrel domain"/>
    <property type="match status" value="1"/>
</dbReference>
<dbReference type="PROSITE" id="PS50863">
    <property type="entry name" value="B3"/>
    <property type="match status" value="1"/>
</dbReference>
<comment type="subcellular location">
    <subcellularLocation>
        <location evidence="1 8">Nucleus</location>
    </subcellularLocation>
</comment>
<evidence type="ECO:0000259" key="10">
    <source>
        <dbReference type="PROSITE" id="PS50863"/>
    </source>
</evidence>
<evidence type="ECO:0000256" key="3">
    <source>
        <dbReference type="ARBA" id="ARBA00023015"/>
    </source>
</evidence>
<evidence type="ECO:0000256" key="2">
    <source>
        <dbReference type="ARBA" id="ARBA00007853"/>
    </source>
</evidence>
<keyword evidence="6 8" id="KW-0539">Nucleus</keyword>
<dbReference type="OMA" id="CENDDGR"/>
<proteinExistence type="inferred from homology"/>
<evidence type="ECO:0000313" key="13">
    <source>
        <dbReference type="Proteomes" id="UP000824469"/>
    </source>
</evidence>
<feature type="domain" description="PB1" evidence="11">
    <location>
        <begin position="759"/>
        <end position="826"/>
    </location>
</feature>
<dbReference type="GO" id="GO:0003677">
    <property type="term" value="F:DNA binding"/>
    <property type="evidence" value="ECO:0007669"/>
    <property type="project" value="UniProtKB-KW"/>
</dbReference>
<keyword evidence="5 8" id="KW-0804">Transcription</keyword>
<feature type="region of interest" description="Disordered" evidence="9">
    <location>
        <begin position="131"/>
        <end position="153"/>
    </location>
</feature>
<feature type="domain" description="TF-B3" evidence="10">
    <location>
        <begin position="155"/>
        <end position="257"/>
    </location>
</feature>
<dbReference type="FunFam" id="2.30.30.1040:FF:000001">
    <property type="entry name" value="Auxin response factor"/>
    <property type="match status" value="1"/>
</dbReference>
<evidence type="ECO:0000313" key="12">
    <source>
        <dbReference type="EMBL" id="KAH9315169.1"/>
    </source>
</evidence>
<dbReference type="SUPFAM" id="SSF54277">
    <property type="entry name" value="CAD &amp; PB1 domains"/>
    <property type="match status" value="1"/>
</dbReference>
<evidence type="ECO:0000256" key="9">
    <source>
        <dbReference type="SAM" id="MobiDB-lite"/>
    </source>
</evidence>
<dbReference type="EMBL" id="JAHRHJ020000005">
    <property type="protein sequence ID" value="KAH9315169.1"/>
    <property type="molecule type" value="Genomic_DNA"/>
</dbReference>
<dbReference type="InterPro" id="IPR044835">
    <property type="entry name" value="ARF_plant"/>
</dbReference>
<comment type="subunit">
    <text evidence="8">Homodimers and heterodimers.</text>
</comment>
<sequence length="826" mass="91895">AAQNSSGGNHSSMLNEGAGTHPPHSPLTRHQMSSKSAQSSFAADASDTLYEELWHACAGPLVTVPRVGEKAFYFPQGHMEQVEASTNQGADQQMPLYNLPPKILCRVINVQFRAEPETDEVFSQITLVPEAEQNESSRDSGGQPPPPHMSNLHSFCKTLTASDTSTHGGFSVLRRHADECLPPLDMSQQPPSQELVAKDLHGVEWRFRHIFRGQPRRHLLTTGWSVFVSSKRLVAGDAFIFLRGESGELRVGVRRAMRQQSNMPSSVISSHSMHLGVIATASHAVSTQTMFTVYYKPRTSPSEFIISYDKYMGAINTNLSVGMRFKMRFEGEESPERRFAGTIVGISEVDPIRWQDSKWRSLKVQWDEMSVVPRPERVSPWEIEAFASAALNPLPAPRAKKPRPNLSSSTPDLVMPGSSKTVMDSSHPHKYPRVLQDQEKRTFTGSYVESEVDSNQKSVVWGSIEDDIKQDGVVSLGKLTSEHWMLQFRQDSACAASLPGIRGGKDVQKFNMPSVVPNMERFEGLKMSRQQFLDQESDVSDQPGTKLQLSNPWPILSSGNSHELIESDFKFSSSSNPCHKQTDAVKWSGMYSPAPLSNPESAELRGSWPMSLSSPSIAECNRTHVPGKLQRNSTRTTGPSNLGTTVQQPNLPLWEMKEEKCVSSGIRSADCKLFGFHLIENIVVDDLTPTIRESVTDEYLHVSVPDLIVNQIQSTESDQQSEPLKMAKLDLPAASVDNVFSFERSSKETHCRIHSNSTRSCTKVHKQGSALGRAVDLTKYDGYTELICELEQMFNIEGELQDPTKGWQVVYTDNEGDMMLVGDDPW</sequence>
<keyword evidence="3 8" id="KW-0805">Transcription regulation</keyword>
<feature type="region of interest" description="Disordered" evidence="9">
    <location>
        <begin position="394"/>
        <end position="428"/>
    </location>
</feature>
<evidence type="ECO:0000256" key="5">
    <source>
        <dbReference type="ARBA" id="ARBA00023163"/>
    </source>
</evidence>
<dbReference type="InterPro" id="IPR053793">
    <property type="entry name" value="PB1-like"/>
</dbReference>
<dbReference type="InterPro" id="IPR003340">
    <property type="entry name" value="B3_DNA-bd"/>
</dbReference>
<evidence type="ECO:0000256" key="7">
    <source>
        <dbReference type="ARBA" id="ARBA00023294"/>
    </source>
</evidence>
<dbReference type="Gene3D" id="3.10.20.90">
    <property type="entry name" value="Phosphatidylinositol 3-kinase Catalytic Subunit, Chain A, domain 1"/>
    <property type="match status" value="1"/>
</dbReference>
<dbReference type="Proteomes" id="UP000824469">
    <property type="component" value="Unassembled WGS sequence"/>
</dbReference>